<dbReference type="AlphaFoldDB" id="A0A453E5R2"/>
<dbReference type="Proteomes" id="UP000015105">
    <property type="component" value="Chromosome 3D"/>
</dbReference>
<reference evidence="2" key="2">
    <citation type="journal article" date="2017" name="Nat. Plants">
        <title>The Aegilops tauschii genome reveals multiple impacts of transposons.</title>
        <authorList>
            <person name="Zhao G."/>
            <person name="Zou C."/>
            <person name="Li K."/>
            <person name="Wang K."/>
            <person name="Li T."/>
            <person name="Gao L."/>
            <person name="Zhang X."/>
            <person name="Wang H."/>
            <person name="Yang Z."/>
            <person name="Liu X."/>
            <person name="Jiang W."/>
            <person name="Mao L."/>
            <person name="Kong X."/>
            <person name="Jiao Y."/>
            <person name="Jia J."/>
        </authorList>
    </citation>
    <scope>NUCLEOTIDE SEQUENCE [LARGE SCALE GENOMIC DNA]</scope>
    <source>
        <strain evidence="2">cv. AL8/78</strain>
    </source>
</reference>
<evidence type="ECO:0000313" key="1">
    <source>
        <dbReference type="EnsemblPlants" id="AET3Gv20233400.2"/>
    </source>
</evidence>
<reference evidence="1" key="4">
    <citation type="submission" date="2019-03" db="UniProtKB">
        <authorList>
            <consortium name="EnsemblPlants"/>
        </authorList>
    </citation>
    <scope>IDENTIFICATION</scope>
</reference>
<reference evidence="1" key="3">
    <citation type="journal article" date="2017" name="Nature">
        <title>Genome sequence of the progenitor of the wheat D genome Aegilops tauschii.</title>
        <authorList>
            <person name="Luo M.C."/>
            <person name="Gu Y.Q."/>
            <person name="Puiu D."/>
            <person name="Wang H."/>
            <person name="Twardziok S.O."/>
            <person name="Deal K.R."/>
            <person name="Huo N."/>
            <person name="Zhu T."/>
            <person name="Wang L."/>
            <person name="Wang Y."/>
            <person name="McGuire P.E."/>
            <person name="Liu S."/>
            <person name="Long H."/>
            <person name="Ramasamy R.K."/>
            <person name="Rodriguez J.C."/>
            <person name="Van S.L."/>
            <person name="Yuan L."/>
            <person name="Wang Z."/>
            <person name="Xia Z."/>
            <person name="Xiao L."/>
            <person name="Anderson O.D."/>
            <person name="Ouyang S."/>
            <person name="Liang Y."/>
            <person name="Zimin A.V."/>
            <person name="Pertea G."/>
            <person name="Qi P."/>
            <person name="Bennetzen J.L."/>
            <person name="Dai X."/>
            <person name="Dawson M.W."/>
            <person name="Muller H.G."/>
            <person name="Kugler K."/>
            <person name="Rivarola-Duarte L."/>
            <person name="Spannagl M."/>
            <person name="Mayer K.F.X."/>
            <person name="Lu F.H."/>
            <person name="Bevan M.W."/>
            <person name="Leroy P."/>
            <person name="Li P."/>
            <person name="You F.M."/>
            <person name="Sun Q."/>
            <person name="Liu Z."/>
            <person name="Lyons E."/>
            <person name="Wicker T."/>
            <person name="Salzberg S.L."/>
            <person name="Devos K.M."/>
            <person name="Dvorak J."/>
        </authorList>
    </citation>
    <scope>NUCLEOTIDE SEQUENCE [LARGE SCALE GENOMIC DNA]</scope>
    <source>
        <strain evidence="1">cv. AL8/78</strain>
    </source>
</reference>
<dbReference type="EnsemblPlants" id="AET3Gv20233400.2">
    <property type="protein sequence ID" value="AET3Gv20233400.2"/>
    <property type="gene ID" value="AET3Gv20233400"/>
</dbReference>
<proteinExistence type="predicted"/>
<accession>A0A453E5R2</accession>
<sequence length="40" mass="4355">MGGSGKWVKSLIGLKKPDREDCSKVRRAAALLALSIEIEK</sequence>
<reference evidence="2" key="1">
    <citation type="journal article" date="2014" name="Science">
        <title>Ancient hybridizations among the ancestral genomes of bread wheat.</title>
        <authorList>
            <consortium name="International Wheat Genome Sequencing Consortium,"/>
            <person name="Marcussen T."/>
            <person name="Sandve S.R."/>
            <person name="Heier L."/>
            <person name="Spannagl M."/>
            <person name="Pfeifer M."/>
            <person name="Jakobsen K.S."/>
            <person name="Wulff B.B."/>
            <person name="Steuernagel B."/>
            <person name="Mayer K.F."/>
            <person name="Olsen O.A."/>
        </authorList>
    </citation>
    <scope>NUCLEOTIDE SEQUENCE [LARGE SCALE GENOMIC DNA]</scope>
    <source>
        <strain evidence="2">cv. AL8/78</strain>
    </source>
</reference>
<protein>
    <submittedName>
        <fullName evidence="1">Uncharacterized protein</fullName>
    </submittedName>
</protein>
<name>A0A453E5R2_AEGTS</name>
<dbReference type="Gramene" id="AET3Gv20233400.2">
    <property type="protein sequence ID" value="AET3Gv20233400.2"/>
    <property type="gene ID" value="AET3Gv20233400"/>
</dbReference>
<evidence type="ECO:0000313" key="2">
    <source>
        <dbReference type="Proteomes" id="UP000015105"/>
    </source>
</evidence>
<keyword evidence="2" id="KW-1185">Reference proteome</keyword>
<organism evidence="1 2">
    <name type="scientific">Aegilops tauschii subsp. strangulata</name>
    <name type="common">Goatgrass</name>
    <dbReference type="NCBI Taxonomy" id="200361"/>
    <lineage>
        <taxon>Eukaryota</taxon>
        <taxon>Viridiplantae</taxon>
        <taxon>Streptophyta</taxon>
        <taxon>Embryophyta</taxon>
        <taxon>Tracheophyta</taxon>
        <taxon>Spermatophyta</taxon>
        <taxon>Magnoliopsida</taxon>
        <taxon>Liliopsida</taxon>
        <taxon>Poales</taxon>
        <taxon>Poaceae</taxon>
        <taxon>BOP clade</taxon>
        <taxon>Pooideae</taxon>
        <taxon>Triticodae</taxon>
        <taxon>Triticeae</taxon>
        <taxon>Triticinae</taxon>
        <taxon>Aegilops</taxon>
    </lineage>
</organism>
<reference evidence="1" key="5">
    <citation type="journal article" date="2021" name="G3 (Bethesda)">
        <title>Aegilops tauschii genome assembly Aet v5.0 features greater sequence contiguity and improved annotation.</title>
        <authorList>
            <person name="Wang L."/>
            <person name="Zhu T."/>
            <person name="Rodriguez J.C."/>
            <person name="Deal K.R."/>
            <person name="Dubcovsky J."/>
            <person name="McGuire P.E."/>
            <person name="Lux T."/>
            <person name="Spannagl M."/>
            <person name="Mayer K.F.X."/>
            <person name="Baldrich P."/>
            <person name="Meyers B.C."/>
            <person name="Huo N."/>
            <person name="Gu Y.Q."/>
            <person name="Zhou H."/>
            <person name="Devos K.M."/>
            <person name="Bennetzen J.L."/>
            <person name="Unver T."/>
            <person name="Budak H."/>
            <person name="Gulick P.J."/>
            <person name="Galiba G."/>
            <person name="Kalapos B."/>
            <person name="Nelson D.R."/>
            <person name="Li P."/>
            <person name="You F.M."/>
            <person name="Luo M.C."/>
            <person name="Dvorak J."/>
        </authorList>
    </citation>
    <scope>NUCLEOTIDE SEQUENCE [LARGE SCALE GENOMIC DNA]</scope>
    <source>
        <strain evidence="1">cv. AL8/78</strain>
    </source>
</reference>